<evidence type="ECO:0000256" key="1">
    <source>
        <dbReference type="ARBA" id="ARBA00022884"/>
    </source>
</evidence>
<organism evidence="5 6">
    <name type="scientific">Ceratopteris richardii</name>
    <name type="common">Triangle waterfern</name>
    <dbReference type="NCBI Taxonomy" id="49495"/>
    <lineage>
        <taxon>Eukaryota</taxon>
        <taxon>Viridiplantae</taxon>
        <taxon>Streptophyta</taxon>
        <taxon>Embryophyta</taxon>
        <taxon>Tracheophyta</taxon>
        <taxon>Polypodiopsida</taxon>
        <taxon>Polypodiidae</taxon>
        <taxon>Polypodiales</taxon>
        <taxon>Pteridineae</taxon>
        <taxon>Pteridaceae</taxon>
        <taxon>Parkerioideae</taxon>
        <taxon>Ceratopteris</taxon>
    </lineage>
</organism>
<evidence type="ECO:0000313" key="5">
    <source>
        <dbReference type="EMBL" id="KAH7286885.1"/>
    </source>
</evidence>
<dbReference type="InterPro" id="IPR048289">
    <property type="entry name" value="RRM2_NsCP33-like"/>
</dbReference>
<dbReference type="PANTHER" id="PTHR48027">
    <property type="entry name" value="HETEROGENEOUS NUCLEAR RIBONUCLEOPROTEIN 87F-RELATED"/>
    <property type="match status" value="1"/>
</dbReference>
<dbReference type="InterPro" id="IPR000504">
    <property type="entry name" value="RRM_dom"/>
</dbReference>
<evidence type="ECO:0000313" key="6">
    <source>
        <dbReference type="Proteomes" id="UP000825935"/>
    </source>
</evidence>
<proteinExistence type="predicted"/>
<dbReference type="Proteomes" id="UP000825935">
    <property type="component" value="Chromosome 32"/>
</dbReference>
<gene>
    <name evidence="5" type="ORF">KP509_32G026600</name>
</gene>
<dbReference type="InterPro" id="IPR012677">
    <property type="entry name" value="Nucleotide-bd_a/b_plait_sf"/>
</dbReference>
<dbReference type="SUPFAM" id="SSF54928">
    <property type="entry name" value="RNA-binding domain, RBD"/>
    <property type="match status" value="1"/>
</dbReference>
<feature type="region of interest" description="Disordered" evidence="3">
    <location>
        <begin position="198"/>
        <end position="239"/>
    </location>
</feature>
<dbReference type="Pfam" id="PF00076">
    <property type="entry name" value="RRM_1"/>
    <property type="match status" value="1"/>
</dbReference>
<reference evidence="5" key="1">
    <citation type="submission" date="2021-08" db="EMBL/GenBank/DDBJ databases">
        <title>WGS assembly of Ceratopteris richardii.</title>
        <authorList>
            <person name="Marchant D.B."/>
            <person name="Chen G."/>
            <person name="Jenkins J."/>
            <person name="Shu S."/>
            <person name="Leebens-Mack J."/>
            <person name="Grimwood J."/>
            <person name="Schmutz J."/>
            <person name="Soltis P."/>
            <person name="Soltis D."/>
            <person name="Chen Z.-H."/>
        </authorList>
    </citation>
    <scope>NUCLEOTIDE SEQUENCE</scope>
    <source>
        <strain evidence="5">Whitten #5841</strain>
        <tissue evidence="5">Leaf</tissue>
    </source>
</reference>
<sequence>MAFLRRLSSVFRQASRFELPNETNTYLLQRQGHEHSFLTRFVPLLGARFMCSVPSTKLFVGGLVWGMDENGLRDAFLEFGEVVEAKVVLDRDSGRSKGFGFVSFTCTDHAEAAKNAMDGKVFNGRTLRVNFAIEKQRAFGGFGGYGGGGFGGGGDNSSSYGNSSFNNGSSFSSGNTADDKDGFFSNNTASLEGPFHQQKAGDSFAKENPGIGDDFFGDDVFDYEKNDSDKNDSFMQGYK</sequence>
<keyword evidence="6" id="KW-1185">Reference proteome</keyword>
<dbReference type="PROSITE" id="PS50102">
    <property type="entry name" value="RRM"/>
    <property type="match status" value="1"/>
</dbReference>
<keyword evidence="1 2" id="KW-0694">RNA-binding</keyword>
<dbReference type="InterPro" id="IPR052462">
    <property type="entry name" value="SLIRP/GR-RBP-like"/>
</dbReference>
<feature type="compositionally biased region" description="Basic and acidic residues" evidence="3">
    <location>
        <begin position="222"/>
        <end position="232"/>
    </location>
</feature>
<evidence type="ECO:0000256" key="2">
    <source>
        <dbReference type="PROSITE-ProRule" id="PRU00176"/>
    </source>
</evidence>
<protein>
    <recommendedName>
        <fullName evidence="4">RRM domain-containing protein</fullName>
    </recommendedName>
</protein>
<dbReference type="InterPro" id="IPR035979">
    <property type="entry name" value="RBD_domain_sf"/>
</dbReference>
<dbReference type="CDD" id="cd21608">
    <property type="entry name" value="RRM2_NsCP33_like"/>
    <property type="match status" value="1"/>
</dbReference>
<evidence type="ECO:0000256" key="3">
    <source>
        <dbReference type="SAM" id="MobiDB-lite"/>
    </source>
</evidence>
<feature type="domain" description="RRM" evidence="4">
    <location>
        <begin position="56"/>
        <end position="134"/>
    </location>
</feature>
<comment type="caution">
    <text evidence="5">The sequence shown here is derived from an EMBL/GenBank/DDBJ whole genome shotgun (WGS) entry which is preliminary data.</text>
</comment>
<dbReference type="OrthoDB" id="439808at2759"/>
<name>A0A8T2QTU1_CERRI</name>
<dbReference type="GO" id="GO:0003723">
    <property type="term" value="F:RNA binding"/>
    <property type="evidence" value="ECO:0007669"/>
    <property type="project" value="UniProtKB-UniRule"/>
</dbReference>
<dbReference type="EMBL" id="CM035437">
    <property type="protein sequence ID" value="KAH7286885.1"/>
    <property type="molecule type" value="Genomic_DNA"/>
</dbReference>
<accession>A0A8T2QTU1</accession>
<dbReference type="SMART" id="SM00360">
    <property type="entry name" value="RRM"/>
    <property type="match status" value="1"/>
</dbReference>
<dbReference type="AlphaFoldDB" id="A0A8T2QTU1"/>
<dbReference type="Gene3D" id="3.30.70.330">
    <property type="match status" value="1"/>
</dbReference>
<evidence type="ECO:0000259" key="4">
    <source>
        <dbReference type="PROSITE" id="PS50102"/>
    </source>
</evidence>